<protein>
    <submittedName>
        <fullName evidence="2">Uncharacterized protein</fullName>
    </submittedName>
</protein>
<feature type="region of interest" description="Disordered" evidence="1">
    <location>
        <begin position="241"/>
        <end position="302"/>
    </location>
</feature>
<sequence length="431" mass="48531">MSSPINLHRPPPNQPLDLPPSISDMANAIASSPQLPDGDDEPTQLAPSPRDDDATPYIFNLDKYDGTVVWQDSDQQNSSLNLKVSLHVNCTQNVAILILVSGVFLKHKNNEHKLPLYLHIFPENIRSIGYHARAPLPIQPSPDVPHIGLHFSLHREPAFIVPPKISLNAKAQDESLLDGMTALASLKDFTVYLPLLNLAIEKREQLALLPSIFDNHELKTDERRASVKRLYRGEGGQVVNLKELASSSRNPGPGDKGTAEETLPRYTEKDQSPTQVAAPPNTKRPRTPKSTPPSPSDREEKRLKLESRVELLEKAAQAPRTPCRYNSQERNTLEDDIEDRLREMVRSEYEDRLMGIEDTVIGSAQGILEYLAEDAQDQAMTYIRELVPRAVKRQVEQMFEDVVERVVERVTEQVLERVVDEVRKDIAQRLA</sequence>
<reference evidence="2" key="2">
    <citation type="submission" date="2023-06" db="EMBL/GenBank/DDBJ databases">
        <authorList>
            <consortium name="Lawrence Berkeley National Laboratory"/>
            <person name="Mondo S.J."/>
            <person name="Hensen N."/>
            <person name="Bonometti L."/>
            <person name="Westerberg I."/>
            <person name="Brannstrom I.O."/>
            <person name="Guillou S."/>
            <person name="Cros-Aarteil S."/>
            <person name="Calhoun S."/>
            <person name="Haridas S."/>
            <person name="Kuo A."/>
            <person name="Pangilinan J."/>
            <person name="Riley R."/>
            <person name="Labutti K."/>
            <person name="Andreopoulos B."/>
            <person name="Lipzen A."/>
            <person name="Chen C."/>
            <person name="Yanf M."/>
            <person name="Daum C."/>
            <person name="Ng V."/>
            <person name="Clum A."/>
            <person name="Steindorff A."/>
            <person name="Ohm R."/>
            <person name="Martin F."/>
            <person name="Silar P."/>
            <person name="Natvig D."/>
            <person name="Lalanne C."/>
            <person name="Gautier V."/>
            <person name="Ament-Velasquez S.L."/>
            <person name="Kruys A."/>
            <person name="Hutchinson M.I."/>
            <person name="Powell A.J."/>
            <person name="Barry K."/>
            <person name="Miller A.N."/>
            <person name="Grigoriev I.V."/>
            <person name="Debuchy R."/>
            <person name="Gladieux P."/>
            <person name="Thoren M.H."/>
            <person name="Johannesson H."/>
        </authorList>
    </citation>
    <scope>NUCLEOTIDE SEQUENCE</scope>
    <source>
        <strain evidence="2">PSN324</strain>
    </source>
</reference>
<dbReference type="Proteomes" id="UP001321749">
    <property type="component" value="Unassembled WGS sequence"/>
</dbReference>
<feature type="compositionally biased region" description="Pro residues" evidence="1">
    <location>
        <begin position="9"/>
        <end position="18"/>
    </location>
</feature>
<evidence type="ECO:0000313" key="2">
    <source>
        <dbReference type="EMBL" id="KAK4460092.1"/>
    </source>
</evidence>
<name>A0AAV9HHT1_9PEZI</name>
<feature type="compositionally biased region" description="Basic and acidic residues" evidence="1">
    <location>
        <begin position="257"/>
        <end position="271"/>
    </location>
</feature>
<evidence type="ECO:0000313" key="3">
    <source>
        <dbReference type="Proteomes" id="UP001321749"/>
    </source>
</evidence>
<dbReference type="AlphaFoldDB" id="A0AAV9HHT1"/>
<dbReference type="EMBL" id="MU865020">
    <property type="protein sequence ID" value="KAK4460092.1"/>
    <property type="molecule type" value="Genomic_DNA"/>
</dbReference>
<accession>A0AAV9HHT1</accession>
<organism evidence="2 3">
    <name type="scientific">Cladorrhinum samala</name>
    <dbReference type="NCBI Taxonomy" id="585594"/>
    <lineage>
        <taxon>Eukaryota</taxon>
        <taxon>Fungi</taxon>
        <taxon>Dikarya</taxon>
        <taxon>Ascomycota</taxon>
        <taxon>Pezizomycotina</taxon>
        <taxon>Sordariomycetes</taxon>
        <taxon>Sordariomycetidae</taxon>
        <taxon>Sordariales</taxon>
        <taxon>Podosporaceae</taxon>
        <taxon>Cladorrhinum</taxon>
    </lineage>
</organism>
<gene>
    <name evidence="2" type="ORF">QBC42DRAFT_253787</name>
</gene>
<comment type="caution">
    <text evidence="2">The sequence shown here is derived from an EMBL/GenBank/DDBJ whole genome shotgun (WGS) entry which is preliminary data.</text>
</comment>
<keyword evidence="3" id="KW-1185">Reference proteome</keyword>
<feature type="region of interest" description="Disordered" evidence="1">
    <location>
        <begin position="1"/>
        <end position="55"/>
    </location>
</feature>
<evidence type="ECO:0000256" key="1">
    <source>
        <dbReference type="SAM" id="MobiDB-lite"/>
    </source>
</evidence>
<proteinExistence type="predicted"/>
<reference evidence="2" key="1">
    <citation type="journal article" date="2023" name="Mol. Phylogenet. Evol.">
        <title>Genome-scale phylogeny and comparative genomics of the fungal order Sordariales.</title>
        <authorList>
            <person name="Hensen N."/>
            <person name="Bonometti L."/>
            <person name="Westerberg I."/>
            <person name="Brannstrom I.O."/>
            <person name="Guillou S."/>
            <person name="Cros-Aarteil S."/>
            <person name="Calhoun S."/>
            <person name="Haridas S."/>
            <person name="Kuo A."/>
            <person name="Mondo S."/>
            <person name="Pangilinan J."/>
            <person name="Riley R."/>
            <person name="LaButti K."/>
            <person name="Andreopoulos B."/>
            <person name="Lipzen A."/>
            <person name="Chen C."/>
            <person name="Yan M."/>
            <person name="Daum C."/>
            <person name="Ng V."/>
            <person name="Clum A."/>
            <person name="Steindorff A."/>
            <person name="Ohm R.A."/>
            <person name="Martin F."/>
            <person name="Silar P."/>
            <person name="Natvig D.O."/>
            <person name="Lalanne C."/>
            <person name="Gautier V."/>
            <person name="Ament-Velasquez S.L."/>
            <person name="Kruys A."/>
            <person name="Hutchinson M.I."/>
            <person name="Powell A.J."/>
            <person name="Barry K."/>
            <person name="Miller A.N."/>
            <person name="Grigoriev I.V."/>
            <person name="Debuchy R."/>
            <person name="Gladieux P."/>
            <person name="Hiltunen Thoren M."/>
            <person name="Johannesson H."/>
        </authorList>
    </citation>
    <scope>NUCLEOTIDE SEQUENCE</scope>
    <source>
        <strain evidence="2">PSN324</strain>
    </source>
</reference>